<dbReference type="PANTHER" id="PTHR34236">
    <property type="entry name" value="DIMETHYL SULFOXIDE REDUCTASE TRANSCRIPTIONAL ACTIVATOR"/>
    <property type="match status" value="1"/>
</dbReference>
<geneLocation type="plasmid" evidence="6">
    <name>unnamed1</name>
</geneLocation>
<feature type="domain" description="GAF" evidence="4">
    <location>
        <begin position="210"/>
        <end position="347"/>
    </location>
</feature>
<keyword evidence="2" id="KW-0804">Transcription</keyword>
<evidence type="ECO:0008006" key="8">
    <source>
        <dbReference type="Google" id="ProtNLM"/>
    </source>
</evidence>
<feature type="domain" description="HTH bat-type" evidence="3">
    <location>
        <begin position="520"/>
        <end position="571"/>
    </location>
</feature>
<dbReference type="EMBL" id="CP031306">
    <property type="protein sequence ID" value="QCC56338.1"/>
    <property type="molecule type" value="Genomic_DNA"/>
</dbReference>
<evidence type="ECO:0000313" key="6">
    <source>
        <dbReference type="EMBL" id="QCC56338.1"/>
    </source>
</evidence>
<evidence type="ECO:0000313" key="7">
    <source>
        <dbReference type="Proteomes" id="UP000296822"/>
    </source>
</evidence>
<sequence length="583" mass="64771">MSSGDTVDIERRLTELEALCRPPTSDGSATDRIQGVCDAIVEFLANGDAAAAVYLYDERRDVLCRRAGSPHRKTWDATMSLERTATPVWQAFVERDPVFVADLLPRPARPVQNPDHARGTVAPIGSHGIVLAGTTEKERPTRLSHSFTRLVGTTAGTVLDRIDDERRVDDCKRQLEASTVASERLVATNALHHDVGRTIRTAWTRADLEERVCKRIVTDERYAFARIAEIDEVTEQVCDRVQAGIEKGYLESLESDADTLADDGEPMATTIRTLETHTVSHLLGDDTGERWRRDAITRGYRSAIGVPLVFRERCYGGLVVYSDRAAAFDGMDEEVFFELGAAVAHAINALEAKTALVSRGGVELEFRVRDQEFQFLEWARETGCTFEFETVVSRPDGSIHGFFTIDGAPTETILELASQSPAVTKTHLVTERDGKQLFECTFTEDSVVAQLLEYGVVPRSISTSRAAARLVVALPESTSVRLFVDVFSRLYPDSELIRRQDHEYVARTPYGFLAELECKLTAKQLEALETAFVSGYFEVPRDATGADVAAILDISQPTFNNHLRLAQRKLLSMVFSERAFRGT</sequence>
<evidence type="ECO:0000259" key="5">
    <source>
        <dbReference type="Pfam" id="PF15915"/>
    </source>
</evidence>
<dbReference type="InterPro" id="IPR029016">
    <property type="entry name" value="GAF-like_dom_sf"/>
</dbReference>
<dbReference type="RefSeq" id="WP_006067015.1">
    <property type="nucleotide sequence ID" value="NZ_CP031306.1"/>
</dbReference>
<gene>
    <name evidence="6" type="ORF">DV706_17510</name>
</gene>
<evidence type="ECO:0000259" key="3">
    <source>
        <dbReference type="Pfam" id="PF04967"/>
    </source>
</evidence>
<dbReference type="Pfam" id="PF13185">
    <property type="entry name" value="GAF_2"/>
    <property type="match status" value="2"/>
</dbReference>
<feature type="domain" description="GAF" evidence="4">
    <location>
        <begin position="33"/>
        <end position="160"/>
    </location>
</feature>
<evidence type="ECO:0000259" key="4">
    <source>
        <dbReference type="Pfam" id="PF13185"/>
    </source>
</evidence>
<dbReference type="Pfam" id="PF04967">
    <property type="entry name" value="HTH_10"/>
    <property type="match status" value="1"/>
</dbReference>
<organism evidence="6 7">
    <name type="scientific">Natronorubrum bangense</name>
    <dbReference type="NCBI Taxonomy" id="61858"/>
    <lineage>
        <taxon>Archaea</taxon>
        <taxon>Methanobacteriati</taxon>
        <taxon>Methanobacteriota</taxon>
        <taxon>Stenosarchaea group</taxon>
        <taxon>Halobacteria</taxon>
        <taxon>Halobacteriales</taxon>
        <taxon>Natrialbaceae</taxon>
        <taxon>Natronorubrum</taxon>
    </lineage>
</organism>
<dbReference type="AlphaFoldDB" id="A0A4D6HTB0"/>
<dbReference type="InterPro" id="IPR031803">
    <property type="entry name" value="BAT_GAF/HTH-assoc"/>
</dbReference>
<dbReference type="KEGG" id="nbg:DV706_17510"/>
<name>A0A4D6HTB0_9EURY</name>
<dbReference type="PANTHER" id="PTHR34236:SF1">
    <property type="entry name" value="DIMETHYL SULFOXIDE REDUCTASE TRANSCRIPTIONAL ACTIVATOR"/>
    <property type="match status" value="1"/>
</dbReference>
<evidence type="ECO:0000256" key="2">
    <source>
        <dbReference type="ARBA" id="ARBA00023163"/>
    </source>
</evidence>
<dbReference type="InterPro" id="IPR003018">
    <property type="entry name" value="GAF"/>
</dbReference>
<feature type="domain" description="Bacterioopsin transcriptional activator GAF and HTH associated" evidence="5">
    <location>
        <begin position="362"/>
        <end position="509"/>
    </location>
</feature>
<dbReference type="Proteomes" id="UP000296822">
    <property type="component" value="Plasmid unnamed1"/>
</dbReference>
<dbReference type="Pfam" id="PF15915">
    <property type="entry name" value="BAT"/>
    <property type="match status" value="1"/>
</dbReference>
<keyword evidence="6" id="KW-0614">Plasmid</keyword>
<dbReference type="InterPro" id="IPR007050">
    <property type="entry name" value="HTH_bacterioopsin"/>
</dbReference>
<evidence type="ECO:0000256" key="1">
    <source>
        <dbReference type="ARBA" id="ARBA00023015"/>
    </source>
</evidence>
<keyword evidence="1" id="KW-0805">Transcription regulation</keyword>
<proteinExistence type="predicted"/>
<dbReference type="SUPFAM" id="SSF55781">
    <property type="entry name" value="GAF domain-like"/>
    <property type="match status" value="2"/>
</dbReference>
<reference evidence="6 7" key="1">
    <citation type="journal article" date="2019" name="Nat. Commun.">
        <title>A new type of DNA phosphorothioation-based antiviral system in archaea.</title>
        <authorList>
            <person name="Xiong L."/>
            <person name="Liu S."/>
            <person name="Chen S."/>
            <person name="Xiao Y."/>
            <person name="Zhu B."/>
            <person name="Gao Y."/>
            <person name="Zhang Y."/>
            <person name="Chen B."/>
            <person name="Luo J."/>
            <person name="Deng Z."/>
            <person name="Chen X."/>
            <person name="Wang L."/>
            <person name="Chen S."/>
        </authorList>
    </citation>
    <scope>NUCLEOTIDE SEQUENCE [LARGE SCALE GENOMIC DNA]</scope>
    <source>
        <strain evidence="6 7">JCM 10635</strain>
        <plasmid evidence="6 7">unnamed1</plasmid>
    </source>
</reference>
<accession>A0A4D6HTB0</accession>
<protein>
    <recommendedName>
        <fullName evidence="8">GAF domain-containing protein</fullName>
    </recommendedName>
</protein>
<dbReference type="GeneID" id="39853075"/>
<dbReference type="Gene3D" id="3.30.450.40">
    <property type="match status" value="1"/>
</dbReference>